<dbReference type="EMBL" id="JXBY01000029">
    <property type="protein sequence ID" value="KJY54158.1"/>
    <property type="molecule type" value="Genomic_DNA"/>
</dbReference>
<dbReference type="InterPro" id="IPR011608">
    <property type="entry name" value="PRD"/>
</dbReference>
<proteinExistence type="predicted"/>
<evidence type="ECO:0000313" key="3">
    <source>
        <dbReference type="EMBL" id="KJY54158.1"/>
    </source>
</evidence>
<dbReference type="InterPro" id="IPR050661">
    <property type="entry name" value="BglG_antiterminators"/>
</dbReference>
<evidence type="ECO:0000259" key="2">
    <source>
        <dbReference type="PROSITE" id="PS51372"/>
    </source>
</evidence>
<accession>A0A0F4L7A9</accession>
<dbReference type="SMART" id="SM01061">
    <property type="entry name" value="CAT_RBD"/>
    <property type="match status" value="1"/>
</dbReference>
<keyword evidence="1" id="KW-0677">Repeat</keyword>
<gene>
    <name evidence="3" type="ORF">JF76_18670</name>
</gene>
<dbReference type="Pfam" id="PF00874">
    <property type="entry name" value="PRD"/>
    <property type="match status" value="2"/>
</dbReference>
<dbReference type="Pfam" id="PF03123">
    <property type="entry name" value="CAT_RBD"/>
    <property type="match status" value="1"/>
</dbReference>
<dbReference type="PROSITE" id="PS51372">
    <property type="entry name" value="PRD_2"/>
    <property type="match status" value="2"/>
</dbReference>
<feature type="domain" description="PRD" evidence="2">
    <location>
        <begin position="67"/>
        <end position="169"/>
    </location>
</feature>
<dbReference type="Gene3D" id="1.10.1790.10">
    <property type="entry name" value="PRD domain"/>
    <property type="match status" value="2"/>
</dbReference>
<dbReference type="InterPro" id="IPR036650">
    <property type="entry name" value="CAT_RNA-bd_dom_sf"/>
</dbReference>
<organism evidence="3 4">
    <name type="scientific">Lactobacillus kullabergensis</name>
    <dbReference type="NCBI Taxonomy" id="1218493"/>
    <lineage>
        <taxon>Bacteria</taxon>
        <taxon>Bacillati</taxon>
        <taxon>Bacillota</taxon>
        <taxon>Bacilli</taxon>
        <taxon>Lactobacillales</taxon>
        <taxon>Lactobacillaceae</taxon>
        <taxon>Lactobacillus</taxon>
    </lineage>
</organism>
<dbReference type="PANTHER" id="PTHR30185">
    <property type="entry name" value="CRYPTIC BETA-GLUCOSIDE BGL OPERON ANTITERMINATOR"/>
    <property type="match status" value="1"/>
</dbReference>
<dbReference type="SUPFAM" id="SSF50151">
    <property type="entry name" value="SacY-like RNA-binding domain"/>
    <property type="match status" value="1"/>
</dbReference>
<feature type="domain" description="PRD" evidence="2">
    <location>
        <begin position="173"/>
        <end position="285"/>
    </location>
</feature>
<dbReference type="RefSeq" id="WP_045928814.1">
    <property type="nucleotide sequence ID" value="NZ_JBHSZS010000027.1"/>
</dbReference>
<dbReference type="AlphaFoldDB" id="A0A0F4L7A9"/>
<name>A0A0F4L7A9_9LACO</name>
<comment type="caution">
    <text evidence="3">The sequence shown here is derived from an EMBL/GenBank/DDBJ whole genome shotgun (WGS) entry which is preliminary data.</text>
</comment>
<dbReference type="Proteomes" id="UP000033533">
    <property type="component" value="Unassembled WGS sequence"/>
</dbReference>
<dbReference type="STRING" id="1218493.JF76_18670"/>
<dbReference type="PANTHER" id="PTHR30185:SF15">
    <property type="entry name" value="CRYPTIC BETA-GLUCOSIDE BGL OPERON ANTITERMINATOR"/>
    <property type="match status" value="1"/>
</dbReference>
<dbReference type="OrthoDB" id="9813552at2"/>
<dbReference type="Gene3D" id="2.30.24.10">
    <property type="entry name" value="CAT RNA-binding domain"/>
    <property type="match status" value="1"/>
</dbReference>
<sequence>MEVVKAFNNNVVLVNIKNHQQAILFGKGIGFKKQPGDQINKGKGVQTFIKNIKDPEWLNSLSNLLENVPLEYLAVSKNIVDHAEKKLGTKFNQFLIISLADHIYFAVKRNSNNNISSLTSVKNVYPLEYEEAKESVKRINATFNVKLASGETSLIAIHFVENEISPINEEQQTNKNYVTLHLSKILQIIIRDLGYPAKPTALERLTVHLKFLISQIQTNNTYLNDKSQDNKQILDSFLKQSPELKGTLKKVQDYFFQEMDYKLNSSERLYLVIHLKQVENSSQDE</sequence>
<dbReference type="SUPFAM" id="SSF63520">
    <property type="entry name" value="PTS-regulatory domain, PRD"/>
    <property type="match status" value="2"/>
</dbReference>
<dbReference type="GO" id="GO:0006355">
    <property type="term" value="P:regulation of DNA-templated transcription"/>
    <property type="evidence" value="ECO:0007669"/>
    <property type="project" value="InterPro"/>
</dbReference>
<dbReference type="PATRIC" id="fig|1218493.3.peg.1958"/>
<dbReference type="InterPro" id="IPR036634">
    <property type="entry name" value="PRD_sf"/>
</dbReference>
<dbReference type="GO" id="GO:0003723">
    <property type="term" value="F:RNA binding"/>
    <property type="evidence" value="ECO:0007669"/>
    <property type="project" value="InterPro"/>
</dbReference>
<evidence type="ECO:0000313" key="4">
    <source>
        <dbReference type="Proteomes" id="UP000033533"/>
    </source>
</evidence>
<dbReference type="HOGENOM" id="CLU_078802_0_0_9"/>
<reference evidence="3 4" key="1">
    <citation type="submission" date="2014-12" db="EMBL/GenBank/DDBJ databases">
        <title>Comparative genomics of the lactic acid bacteria isolated from the honey bee gut.</title>
        <authorList>
            <person name="Ellegaard K.M."/>
            <person name="Tamarit D."/>
            <person name="Javelind E."/>
            <person name="Olofsson T."/>
            <person name="Andersson S.G."/>
            <person name="Vasquez A."/>
        </authorList>
    </citation>
    <scope>NUCLEOTIDE SEQUENCE [LARGE SCALE GENOMIC DNA]</scope>
    <source>
        <strain evidence="3 4">Biut2</strain>
    </source>
</reference>
<protein>
    <submittedName>
        <fullName evidence="3">PRD domain protein</fullName>
    </submittedName>
</protein>
<evidence type="ECO:0000256" key="1">
    <source>
        <dbReference type="ARBA" id="ARBA00022737"/>
    </source>
</evidence>
<dbReference type="InterPro" id="IPR004341">
    <property type="entry name" value="CAT_RNA-bd_dom"/>
</dbReference>